<organism evidence="1 2">
    <name type="scientific">Mesonia ostreae</name>
    <dbReference type="NCBI Taxonomy" id="861110"/>
    <lineage>
        <taxon>Bacteria</taxon>
        <taxon>Pseudomonadati</taxon>
        <taxon>Bacteroidota</taxon>
        <taxon>Flavobacteriia</taxon>
        <taxon>Flavobacteriales</taxon>
        <taxon>Flavobacteriaceae</taxon>
        <taxon>Mesonia</taxon>
    </lineage>
</organism>
<dbReference type="Proteomes" id="UP001182991">
    <property type="component" value="Unassembled WGS sequence"/>
</dbReference>
<name>A0ABU2KIA6_9FLAO</name>
<dbReference type="RefSeq" id="WP_311401345.1">
    <property type="nucleotide sequence ID" value="NZ_JAVRBG010000006.1"/>
</dbReference>
<protein>
    <submittedName>
        <fullName evidence="1">Uncharacterized protein</fullName>
    </submittedName>
</protein>
<accession>A0ABU2KIA6</accession>
<evidence type="ECO:0000313" key="2">
    <source>
        <dbReference type="Proteomes" id="UP001182991"/>
    </source>
</evidence>
<gene>
    <name evidence="1" type="ORF">RLT85_07160</name>
</gene>
<evidence type="ECO:0000313" key="1">
    <source>
        <dbReference type="EMBL" id="MDT0294409.1"/>
    </source>
</evidence>
<comment type="caution">
    <text evidence="1">The sequence shown here is derived from an EMBL/GenBank/DDBJ whole genome shotgun (WGS) entry which is preliminary data.</text>
</comment>
<sequence length="147" mass="17043">MDIQSIELGMLFLIIFTAPVAYAVTNKSRRKKASLKKIREKAATHQINLNEIDLFSTVFIGIDEQQAQLVYGNLETLDSKLHILNFKNYNVELLEKRKKDRAIEQIALIFKSQKDTHQLDLYLEEEDTETSAIQQLDFAKKWQAKLS</sequence>
<reference evidence="2" key="1">
    <citation type="submission" date="2023-07" db="EMBL/GenBank/DDBJ databases">
        <title>Isolating and identifying novel microbial strains from the Mariana Trench.</title>
        <authorList>
            <person name="Fu H."/>
        </authorList>
    </citation>
    <scope>NUCLEOTIDE SEQUENCE [LARGE SCALE GENOMIC DNA]</scope>
    <source>
        <strain evidence="2">T-y2</strain>
    </source>
</reference>
<dbReference type="EMBL" id="JAVRBG010000006">
    <property type="protein sequence ID" value="MDT0294409.1"/>
    <property type="molecule type" value="Genomic_DNA"/>
</dbReference>
<proteinExistence type="predicted"/>
<keyword evidence="2" id="KW-1185">Reference proteome</keyword>